<reference evidence="2" key="1">
    <citation type="submission" date="2019-04" db="EMBL/GenBank/DDBJ databases">
        <title>An insight into the mialome of Ixodes scapularis.</title>
        <authorList>
            <person name="Ribeiro J.M."/>
            <person name="Mather T.N."/>
            <person name="Karim S."/>
        </authorList>
    </citation>
    <scope>NUCLEOTIDE SEQUENCE</scope>
</reference>
<sequence length="67" mass="7689">MFPSFFCFFFLIFYLFDLLARAFSNVCSPPGKRSTHSGCRCAGNVSLCFVAHFQTSNQHRSRTRQSL</sequence>
<dbReference type="AlphaFoldDB" id="A0A4D5RC08"/>
<name>A0A4D5RC08_IXOSC</name>
<accession>A0A4D5RC08</accession>
<protein>
    <submittedName>
        <fullName evidence="2">Putative secreted protein</fullName>
    </submittedName>
</protein>
<proteinExistence type="predicted"/>
<organism evidence="2">
    <name type="scientific">Ixodes scapularis</name>
    <name type="common">Black-legged tick</name>
    <name type="synonym">Deer tick</name>
    <dbReference type="NCBI Taxonomy" id="6945"/>
    <lineage>
        <taxon>Eukaryota</taxon>
        <taxon>Metazoa</taxon>
        <taxon>Ecdysozoa</taxon>
        <taxon>Arthropoda</taxon>
        <taxon>Chelicerata</taxon>
        <taxon>Arachnida</taxon>
        <taxon>Acari</taxon>
        <taxon>Parasitiformes</taxon>
        <taxon>Ixodida</taxon>
        <taxon>Ixodoidea</taxon>
        <taxon>Ixodidae</taxon>
        <taxon>Ixodinae</taxon>
        <taxon>Ixodes</taxon>
    </lineage>
</organism>
<evidence type="ECO:0000313" key="2">
    <source>
        <dbReference type="EMBL" id="MOY34630.1"/>
    </source>
</evidence>
<feature type="chain" id="PRO_5020026424" evidence="1">
    <location>
        <begin position="23"/>
        <end position="67"/>
    </location>
</feature>
<dbReference type="EMBL" id="GHJT01000659">
    <property type="protein sequence ID" value="MOY34630.1"/>
    <property type="molecule type" value="Transcribed_RNA"/>
</dbReference>
<keyword evidence="1" id="KW-0732">Signal</keyword>
<feature type="signal peptide" evidence="1">
    <location>
        <begin position="1"/>
        <end position="22"/>
    </location>
</feature>
<evidence type="ECO:0000256" key="1">
    <source>
        <dbReference type="SAM" id="SignalP"/>
    </source>
</evidence>